<feature type="transmembrane region" description="Helical" evidence="7">
    <location>
        <begin position="448"/>
        <end position="469"/>
    </location>
</feature>
<dbReference type="Pfam" id="PF00361">
    <property type="entry name" value="Proton_antipo_M"/>
    <property type="match status" value="1"/>
</dbReference>
<feature type="transmembrane region" description="Helical" evidence="7">
    <location>
        <begin position="12"/>
        <end position="34"/>
    </location>
</feature>
<feature type="transmembrane region" description="Helical" evidence="7">
    <location>
        <begin position="273"/>
        <end position="297"/>
    </location>
</feature>
<keyword evidence="4 7" id="KW-1133">Transmembrane helix</keyword>
<evidence type="ECO:0000256" key="5">
    <source>
        <dbReference type="ARBA" id="ARBA00023027"/>
    </source>
</evidence>
<feature type="transmembrane region" description="Helical" evidence="7">
    <location>
        <begin position="489"/>
        <end position="516"/>
    </location>
</feature>
<dbReference type="InterPro" id="IPR001750">
    <property type="entry name" value="ND/Mrp_TM"/>
</dbReference>
<keyword evidence="3" id="KW-1278">Translocase</keyword>
<feature type="transmembrane region" description="Helical" evidence="7">
    <location>
        <begin position="147"/>
        <end position="163"/>
    </location>
</feature>
<evidence type="ECO:0000256" key="4">
    <source>
        <dbReference type="ARBA" id="ARBA00022989"/>
    </source>
</evidence>
<keyword evidence="5" id="KW-0520">NAD</keyword>
<feature type="transmembrane region" description="Helical" evidence="7">
    <location>
        <begin position="115"/>
        <end position="135"/>
    </location>
</feature>
<feature type="domain" description="NADH:quinone oxidoreductase/Mrp antiporter transmembrane" evidence="8">
    <location>
        <begin position="165"/>
        <end position="463"/>
    </location>
</feature>
<feature type="transmembrane region" description="Helical" evidence="7">
    <location>
        <begin position="348"/>
        <end position="374"/>
    </location>
</feature>
<reference evidence="9" key="1">
    <citation type="submission" date="2017-03" db="EMBL/GenBank/DDBJ databases">
        <title>Chloroplast and mitochondrial genomes in Hydrodictyaceae.</title>
        <authorList>
            <person name="McManus H.A."/>
            <person name="Fucikova K."/>
            <person name="Lewis L.A."/>
            <person name="Lewis P.O."/>
            <person name="Karol K.G."/>
        </authorList>
    </citation>
    <scope>NUCLEOTIDE SEQUENCE</scope>
</reference>
<proteinExistence type="predicted"/>
<dbReference type="EMBL" id="KY792709">
    <property type="protein sequence ID" value="AVX48192.1"/>
    <property type="molecule type" value="Genomic_DNA"/>
</dbReference>
<geneLocation type="mitochondrion" evidence="9"/>
<organism evidence="9">
    <name type="scientific">Hariotina reticulata</name>
    <dbReference type="NCBI Taxonomy" id="183314"/>
    <lineage>
        <taxon>Eukaryota</taxon>
        <taxon>Viridiplantae</taxon>
        <taxon>Chlorophyta</taxon>
        <taxon>core chlorophytes</taxon>
        <taxon>Chlorophyceae</taxon>
        <taxon>CS clade</taxon>
        <taxon>Sphaeropleales</taxon>
        <taxon>Scenedesmaceae</taxon>
        <taxon>Hariotina</taxon>
    </lineage>
</organism>
<gene>
    <name evidence="9" type="primary">nad2</name>
</gene>
<evidence type="ECO:0000256" key="3">
    <source>
        <dbReference type="ARBA" id="ARBA00022967"/>
    </source>
</evidence>
<name>A0A2R4PAW3_9CHLO</name>
<evidence type="ECO:0000256" key="1">
    <source>
        <dbReference type="ARBA" id="ARBA00004141"/>
    </source>
</evidence>
<keyword evidence="2 7" id="KW-0812">Transmembrane</keyword>
<evidence type="ECO:0000256" key="6">
    <source>
        <dbReference type="ARBA" id="ARBA00023136"/>
    </source>
</evidence>
<sequence>MTMDFIILRPEFFLLFGFLILLRYGTGGLVTPYVEIVTIPSLEGNNGTNNANRNKKRRNDAIVQYSKNPTTGPNHAASALCYWAVVWCLLLSLLFCYSPLQSVFLGGCFQKDVYSLQYCSILFFTAALVLCVSLGWQKTAGIRHTEYVYLAMLALMGQYLLILTTDLMAMYLCLELQSFSLVVLCGLNYKSAYSIEASMKYFLLSAFRSCLLLLGIGFIYWRIGETTILSIQRMALSTTSEPSLLLLLGIWLVTIGLLWKLAAAPLHFWVPDVYMGAWSSVSLWITILPKIAVFGFWTHHWHSLWTTSFGSTLTLFRNLSMIIGALAPLTQTNLKRLLAYSSINHMGLLLMPLCRPGSNAIASLWTHMFIYILINRGVWALLMVQYVRPNQPSVKVAGPQYIWDLKGLNQSSRSMAFAWAVFMVRLRGLPPVYGFLGKTRIILSALENALTVTVAVALITTLIGSVYYLKVLKVCYVDNPTSWATPAHISSITAYIVAITRAILLIGLWHGNYLFLATHLMALKV</sequence>
<evidence type="ECO:0000256" key="7">
    <source>
        <dbReference type="SAM" id="Phobius"/>
    </source>
</evidence>
<feature type="transmembrane region" description="Helical" evidence="7">
    <location>
        <begin position="76"/>
        <end position="95"/>
    </location>
</feature>
<evidence type="ECO:0000259" key="8">
    <source>
        <dbReference type="Pfam" id="PF00361"/>
    </source>
</evidence>
<keyword evidence="6 7" id="KW-0472">Membrane</keyword>
<protein>
    <submittedName>
        <fullName evidence="9">NADH dehydrogenase subunit 2</fullName>
    </submittedName>
</protein>
<dbReference type="PANTHER" id="PTHR22773">
    <property type="entry name" value="NADH DEHYDROGENASE"/>
    <property type="match status" value="1"/>
</dbReference>
<comment type="subcellular location">
    <subcellularLocation>
        <location evidence="1">Membrane</location>
        <topology evidence="1">Multi-pass membrane protein</topology>
    </subcellularLocation>
</comment>
<dbReference type="AlphaFoldDB" id="A0A2R4PAW3"/>
<dbReference type="GO" id="GO:0016020">
    <property type="term" value="C:membrane"/>
    <property type="evidence" value="ECO:0007669"/>
    <property type="project" value="UniProtKB-SubCell"/>
</dbReference>
<accession>A0A2R4PAW3</accession>
<feature type="transmembrane region" description="Helical" evidence="7">
    <location>
        <begin position="416"/>
        <end position="436"/>
    </location>
</feature>
<feature type="transmembrane region" description="Helical" evidence="7">
    <location>
        <begin position="201"/>
        <end position="223"/>
    </location>
</feature>
<evidence type="ECO:0000256" key="2">
    <source>
        <dbReference type="ARBA" id="ARBA00022692"/>
    </source>
</evidence>
<keyword evidence="9" id="KW-0496">Mitochondrion</keyword>
<evidence type="ECO:0000313" key="9">
    <source>
        <dbReference type="EMBL" id="AVX48192.1"/>
    </source>
</evidence>
<feature type="transmembrane region" description="Helical" evidence="7">
    <location>
        <begin position="243"/>
        <end position="261"/>
    </location>
</feature>